<dbReference type="InterPro" id="IPR036291">
    <property type="entry name" value="NAD(P)-bd_dom_sf"/>
</dbReference>
<dbReference type="CDD" id="cd05325">
    <property type="entry name" value="carb_red_sniffer_like_SDR_c"/>
    <property type="match status" value="1"/>
</dbReference>
<dbReference type="InterPro" id="IPR020904">
    <property type="entry name" value="Sc_DH/Rdtase_CS"/>
</dbReference>
<name>A0A2A6D0R7_PRIPA</name>
<reference evidence="3" key="1">
    <citation type="journal article" date="2008" name="Nat. Genet.">
        <title>The Pristionchus pacificus genome provides a unique perspective on nematode lifestyle and parasitism.</title>
        <authorList>
            <person name="Dieterich C."/>
            <person name="Clifton S.W."/>
            <person name="Schuster L.N."/>
            <person name="Chinwalla A."/>
            <person name="Delehaunty K."/>
            <person name="Dinkelacker I."/>
            <person name="Fulton L."/>
            <person name="Fulton R."/>
            <person name="Godfrey J."/>
            <person name="Minx P."/>
            <person name="Mitreva M."/>
            <person name="Roeseler W."/>
            <person name="Tian H."/>
            <person name="Witte H."/>
            <person name="Yang S.P."/>
            <person name="Wilson R.K."/>
            <person name="Sommer R.J."/>
        </authorList>
    </citation>
    <scope>NUCLEOTIDE SEQUENCE [LARGE SCALE GENOMIC DNA]</scope>
    <source>
        <strain evidence="3">PS312</strain>
    </source>
</reference>
<dbReference type="InterPro" id="IPR002347">
    <property type="entry name" value="SDR_fam"/>
</dbReference>
<dbReference type="PANTHER" id="PTHR43544:SF35">
    <property type="entry name" value="C-FACTOR-RELATED"/>
    <property type="match status" value="1"/>
</dbReference>
<dbReference type="PROSITE" id="PS00061">
    <property type="entry name" value="ADH_SHORT"/>
    <property type="match status" value="1"/>
</dbReference>
<comment type="similarity">
    <text evidence="1">Belongs to the short-chain dehydrogenases/reductases (SDR) family.</text>
</comment>
<accession>A0A2A6D0R7</accession>
<protein>
    <submittedName>
        <fullName evidence="2">Dehydrogenase</fullName>
    </submittedName>
</protein>
<dbReference type="Gene3D" id="3.40.50.720">
    <property type="entry name" value="NAD(P)-binding Rossmann-like Domain"/>
    <property type="match status" value="1"/>
</dbReference>
<dbReference type="OrthoDB" id="7289984at2759"/>
<sequence>MYSSGRGKSSEKMKKSVFITGANRGIGLGLVKEFLKNDNVSIIIAGTRNLETSEALLSLGDDTRLHFVEIDLEKDETIKAAFRKTQIDDLVGDAGLDLLINNAGIHVPLDVNAPIDREAARQTYEVNVIGTLSVIQVFKPLLLHAVSNNGWAHIINISSIMASMVHTFGPFNRHWCGYSMSKAAVNMMTRTLSLDFMKDKIGVTAISPGWVKTDMGGDEAPTTVEESASGLAMFTMELGEEQNGKYYNYDSTPIDW</sequence>
<accession>A0A8R1UBW5</accession>
<gene>
    <name evidence="2" type="primary">WBGene00108270</name>
</gene>
<dbReference type="Pfam" id="PF00106">
    <property type="entry name" value="adh_short"/>
    <property type="match status" value="1"/>
</dbReference>
<proteinExistence type="inferred from homology"/>
<reference evidence="2" key="2">
    <citation type="submission" date="2022-06" db="UniProtKB">
        <authorList>
            <consortium name="EnsemblMetazoa"/>
        </authorList>
    </citation>
    <scope>IDENTIFICATION</scope>
    <source>
        <strain evidence="2">PS312</strain>
    </source>
</reference>
<evidence type="ECO:0000313" key="3">
    <source>
        <dbReference type="Proteomes" id="UP000005239"/>
    </source>
</evidence>
<dbReference type="SUPFAM" id="SSF51735">
    <property type="entry name" value="NAD(P)-binding Rossmann-fold domains"/>
    <property type="match status" value="1"/>
</dbReference>
<evidence type="ECO:0000256" key="1">
    <source>
        <dbReference type="RuleBase" id="RU000363"/>
    </source>
</evidence>
<evidence type="ECO:0000313" key="2">
    <source>
        <dbReference type="EnsemblMetazoa" id="PPA18716.1"/>
    </source>
</evidence>
<keyword evidence="3" id="KW-1185">Reference proteome</keyword>
<organism evidence="2 3">
    <name type="scientific">Pristionchus pacificus</name>
    <name type="common">Parasitic nematode worm</name>
    <dbReference type="NCBI Taxonomy" id="54126"/>
    <lineage>
        <taxon>Eukaryota</taxon>
        <taxon>Metazoa</taxon>
        <taxon>Ecdysozoa</taxon>
        <taxon>Nematoda</taxon>
        <taxon>Chromadorea</taxon>
        <taxon>Rhabditida</taxon>
        <taxon>Rhabditina</taxon>
        <taxon>Diplogasteromorpha</taxon>
        <taxon>Diplogasteroidea</taxon>
        <taxon>Neodiplogasteridae</taxon>
        <taxon>Pristionchus</taxon>
    </lineage>
</organism>
<dbReference type="PANTHER" id="PTHR43544">
    <property type="entry name" value="SHORT-CHAIN DEHYDROGENASE/REDUCTASE"/>
    <property type="match status" value="1"/>
</dbReference>
<dbReference type="AlphaFoldDB" id="A0A2A6D0R7"/>
<dbReference type="PRINTS" id="PR00081">
    <property type="entry name" value="GDHRDH"/>
</dbReference>
<dbReference type="Proteomes" id="UP000005239">
    <property type="component" value="Unassembled WGS sequence"/>
</dbReference>
<dbReference type="EnsemblMetazoa" id="PPA18716.1">
    <property type="protein sequence ID" value="PPA18716.1"/>
    <property type="gene ID" value="WBGene00108270"/>
</dbReference>
<dbReference type="GO" id="GO:0005737">
    <property type="term" value="C:cytoplasm"/>
    <property type="evidence" value="ECO:0000318"/>
    <property type="project" value="GO_Central"/>
</dbReference>
<dbReference type="InterPro" id="IPR051468">
    <property type="entry name" value="Fungal_SecMetab_SDRs"/>
</dbReference>
<dbReference type="GO" id="GO:0016491">
    <property type="term" value="F:oxidoreductase activity"/>
    <property type="evidence" value="ECO:0000318"/>
    <property type="project" value="GO_Central"/>
</dbReference>
<dbReference type="PRINTS" id="PR00080">
    <property type="entry name" value="SDRFAMILY"/>
</dbReference>